<dbReference type="EMBL" id="CP033230">
    <property type="protein sequence ID" value="AYO80366.1"/>
    <property type="molecule type" value="Genomic_DNA"/>
</dbReference>
<evidence type="ECO:0000313" key="1">
    <source>
        <dbReference type="EMBL" id="AYO80366.1"/>
    </source>
</evidence>
<dbReference type="AlphaFoldDB" id="A0A3G2UZ61"/>
<organism evidence="1 2">
    <name type="scientific">Sphingobium yanoikuyae</name>
    <name type="common">Sphingomonas yanoikuyae</name>
    <dbReference type="NCBI Taxonomy" id="13690"/>
    <lineage>
        <taxon>Bacteria</taxon>
        <taxon>Pseudomonadati</taxon>
        <taxon>Pseudomonadota</taxon>
        <taxon>Alphaproteobacteria</taxon>
        <taxon>Sphingomonadales</taxon>
        <taxon>Sphingomonadaceae</taxon>
        <taxon>Sphingobium</taxon>
    </lineage>
</organism>
<gene>
    <name evidence="1" type="ORF">EBF16_27990</name>
</gene>
<protein>
    <submittedName>
        <fullName evidence="1">Uncharacterized protein</fullName>
    </submittedName>
</protein>
<name>A0A3G2UZ61_SPHYA</name>
<dbReference type="Proteomes" id="UP000280708">
    <property type="component" value="Chromosome"/>
</dbReference>
<accession>A0A3G2UZ61</accession>
<reference evidence="1 2" key="1">
    <citation type="submission" date="2018-10" db="EMBL/GenBank/DDBJ databases">
        <title>Characterization and genome analysis of a novel bacterium Sphingobium yanoikuyae SJTF8 capable of degrading PAHs.</title>
        <authorList>
            <person name="Yin C."/>
            <person name="Xiong W."/>
            <person name="Liang R."/>
        </authorList>
    </citation>
    <scope>NUCLEOTIDE SEQUENCE [LARGE SCALE GENOMIC DNA]</scope>
    <source>
        <strain evidence="1 2">SJTF8</strain>
    </source>
</reference>
<sequence>MRSALWTAIEGGKRPSHLRHAELVSASIKPNKPLVCWEEWTLKQVQGDDDGMGRCWSKPVDPYRRHPGERLSWTRRRIRDSFCAARAR</sequence>
<proteinExistence type="predicted"/>
<evidence type="ECO:0000313" key="2">
    <source>
        <dbReference type="Proteomes" id="UP000280708"/>
    </source>
</evidence>